<keyword evidence="8" id="KW-0902">Two-component regulatory system</keyword>
<keyword evidence="4" id="KW-0808">Transferase</keyword>
<dbReference type="Gene3D" id="3.30.450.40">
    <property type="match status" value="1"/>
</dbReference>
<dbReference type="GO" id="GO:0005524">
    <property type="term" value="F:ATP binding"/>
    <property type="evidence" value="ECO:0007669"/>
    <property type="project" value="UniProtKB-KW"/>
</dbReference>
<dbReference type="PROSITE" id="PS50109">
    <property type="entry name" value="HIS_KIN"/>
    <property type="match status" value="1"/>
</dbReference>
<sequence length="410" mass="45063">MNNSSYTLQPSDLHIIINLCRIMNSALHHEPLISKIMQFCTEAMEVEGASILLYDAKIDKLIFYCSTGDKSDQLNKIFLARDEGIAGWVFTNNEPALTNNIQDDPRFAARVDQSVQYTTRSIIATPLNLENRTVGVLELVNKNHPDGFTARDMILGELIAEHTALAIERVKLVQENISNSRLAAIGETVAGLAHYIKNILTALEGSAYIINSTITSDKDYRLVERQWPIVHKSIGRISALALSMLEFSKDRKPTYSHGNVNRVIEELHELVREKAAQKNIEIYTSLDSSIPDTYFDPQGLHRVLLNLLSNSFDACAGITDAAISITSRCTTENGIEVIVSDTGAGMPQDIIDKIMTSKLVSTKGSKGTGLGIPISRKIINEHKGSFDIKSVPDKGTTISLTLPVLSSPAV</sequence>
<gene>
    <name evidence="10" type="ORF">C4541_00890</name>
</gene>
<dbReference type="EMBL" id="QZJZ01000007">
    <property type="protein sequence ID" value="RJP61887.1"/>
    <property type="molecule type" value="Genomic_DNA"/>
</dbReference>
<name>A0A3A4RJ98_9BACT</name>
<dbReference type="AlphaFoldDB" id="A0A3A4RJ98"/>
<keyword evidence="5" id="KW-0547">Nucleotide-binding</keyword>
<feature type="domain" description="Histidine kinase" evidence="9">
    <location>
        <begin position="191"/>
        <end position="406"/>
    </location>
</feature>
<evidence type="ECO:0000256" key="8">
    <source>
        <dbReference type="ARBA" id="ARBA00023012"/>
    </source>
</evidence>
<keyword evidence="6" id="KW-0418">Kinase</keyword>
<dbReference type="SMART" id="SM00065">
    <property type="entry name" value="GAF"/>
    <property type="match status" value="1"/>
</dbReference>
<evidence type="ECO:0000313" key="11">
    <source>
        <dbReference type="Proteomes" id="UP000266426"/>
    </source>
</evidence>
<dbReference type="PANTHER" id="PTHR43065:SF10">
    <property type="entry name" value="PEROXIDE STRESS-ACTIVATED HISTIDINE KINASE MAK3"/>
    <property type="match status" value="1"/>
</dbReference>
<dbReference type="PANTHER" id="PTHR43065">
    <property type="entry name" value="SENSOR HISTIDINE KINASE"/>
    <property type="match status" value="1"/>
</dbReference>
<dbReference type="InterPro" id="IPR029016">
    <property type="entry name" value="GAF-like_dom_sf"/>
</dbReference>
<keyword evidence="3" id="KW-0597">Phosphoprotein</keyword>
<proteinExistence type="predicted"/>
<dbReference type="EC" id="2.7.13.3" evidence="2"/>
<evidence type="ECO:0000259" key="9">
    <source>
        <dbReference type="PROSITE" id="PS50109"/>
    </source>
</evidence>
<dbReference type="CDD" id="cd00082">
    <property type="entry name" value="HisKA"/>
    <property type="match status" value="1"/>
</dbReference>
<evidence type="ECO:0000256" key="2">
    <source>
        <dbReference type="ARBA" id="ARBA00012438"/>
    </source>
</evidence>
<accession>A0A3A4RJ98</accession>
<protein>
    <recommendedName>
        <fullName evidence="2">histidine kinase</fullName>
        <ecNumber evidence="2">2.7.13.3</ecNumber>
    </recommendedName>
</protein>
<dbReference type="InterPro" id="IPR036890">
    <property type="entry name" value="HATPase_C_sf"/>
</dbReference>
<evidence type="ECO:0000256" key="5">
    <source>
        <dbReference type="ARBA" id="ARBA00022741"/>
    </source>
</evidence>
<comment type="caution">
    <text evidence="10">The sequence shown here is derived from an EMBL/GenBank/DDBJ whole genome shotgun (WGS) entry which is preliminary data.</text>
</comment>
<dbReference type="InterPro" id="IPR003661">
    <property type="entry name" value="HisK_dim/P_dom"/>
</dbReference>
<evidence type="ECO:0000256" key="7">
    <source>
        <dbReference type="ARBA" id="ARBA00022840"/>
    </source>
</evidence>
<dbReference type="Proteomes" id="UP000266426">
    <property type="component" value="Unassembled WGS sequence"/>
</dbReference>
<dbReference type="SUPFAM" id="SSF55781">
    <property type="entry name" value="GAF domain-like"/>
    <property type="match status" value="1"/>
</dbReference>
<dbReference type="InterPro" id="IPR005467">
    <property type="entry name" value="His_kinase_dom"/>
</dbReference>
<dbReference type="Pfam" id="PF02518">
    <property type="entry name" value="HATPase_c"/>
    <property type="match status" value="1"/>
</dbReference>
<dbReference type="InterPro" id="IPR003018">
    <property type="entry name" value="GAF"/>
</dbReference>
<dbReference type="SMART" id="SM00387">
    <property type="entry name" value="HATPase_c"/>
    <property type="match status" value="1"/>
</dbReference>
<evidence type="ECO:0000256" key="4">
    <source>
        <dbReference type="ARBA" id="ARBA00022679"/>
    </source>
</evidence>
<dbReference type="PRINTS" id="PR00344">
    <property type="entry name" value="BCTRLSENSOR"/>
</dbReference>
<evidence type="ECO:0000256" key="6">
    <source>
        <dbReference type="ARBA" id="ARBA00022777"/>
    </source>
</evidence>
<dbReference type="InterPro" id="IPR004358">
    <property type="entry name" value="Sig_transdc_His_kin-like_C"/>
</dbReference>
<dbReference type="InterPro" id="IPR003594">
    <property type="entry name" value="HATPase_dom"/>
</dbReference>
<evidence type="ECO:0000256" key="1">
    <source>
        <dbReference type="ARBA" id="ARBA00000085"/>
    </source>
</evidence>
<keyword evidence="7" id="KW-0067">ATP-binding</keyword>
<evidence type="ECO:0000313" key="10">
    <source>
        <dbReference type="EMBL" id="RJP61887.1"/>
    </source>
</evidence>
<dbReference type="SUPFAM" id="SSF55874">
    <property type="entry name" value="ATPase domain of HSP90 chaperone/DNA topoisomerase II/histidine kinase"/>
    <property type="match status" value="1"/>
</dbReference>
<evidence type="ECO:0000256" key="3">
    <source>
        <dbReference type="ARBA" id="ARBA00022553"/>
    </source>
</evidence>
<dbReference type="Gene3D" id="3.30.565.10">
    <property type="entry name" value="Histidine kinase-like ATPase, C-terminal domain"/>
    <property type="match status" value="1"/>
</dbReference>
<dbReference type="Pfam" id="PF13185">
    <property type="entry name" value="GAF_2"/>
    <property type="match status" value="1"/>
</dbReference>
<dbReference type="GO" id="GO:0000155">
    <property type="term" value="F:phosphorelay sensor kinase activity"/>
    <property type="evidence" value="ECO:0007669"/>
    <property type="project" value="InterPro"/>
</dbReference>
<organism evidence="10 11">
    <name type="scientific">Candidatus Auribacter fodinae</name>
    <dbReference type="NCBI Taxonomy" id="2093366"/>
    <lineage>
        <taxon>Bacteria</taxon>
        <taxon>Pseudomonadati</taxon>
        <taxon>Candidatus Auribacterota</taxon>
        <taxon>Candidatus Auribacteria</taxon>
        <taxon>Candidatus Auribacterales</taxon>
        <taxon>Candidatus Auribacteraceae</taxon>
        <taxon>Candidatus Auribacter</taxon>
    </lineage>
</organism>
<comment type="catalytic activity">
    <reaction evidence="1">
        <text>ATP + protein L-histidine = ADP + protein N-phospho-L-histidine.</text>
        <dbReference type="EC" id="2.7.13.3"/>
    </reaction>
</comment>
<dbReference type="Gene3D" id="1.10.287.130">
    <property type="match status" value="1"/>
</dbReference>
<reference evidence="10 11" key="1">
    <citation type="journal article" date="2017" name="ISME J.">
        <title>Energy and carbon metabolisms in a deep terrestrial subsurface fluid microbial community.</title>
        <authorList>
            <person name="Momper L."/>
            <person name="Jungbluth S.P."/>
            <person name="Lee M.D."/>
            <person name="Amend J.P."/>
        </authorList>
    </citation>
    <scope>NUCLEOTIDE SEQUENCE [LARGE SCALE GENOMIC DNA]</scope>
    <source>
        <strain evidence="10">SURF_26</strain>
    </source>
</reference>